<dbReference type="PROSITE" id="PS50972">
    <property type="entry name" value="PTERIN_BINDING"/>
    <property type="match status" value="1"/>
</dbReference>
<comment type="similarity">
    <text evidence="4 12">Belongs to the DHPS family.</text>
</comment>
<dbReference type="UniPathway" id="UPA00077">
    <property type="reaction ID" value="UER00156"/>
</dbReference>
<evidence type="ECO:0000256" key="10">
    <source>
        <dbReference type="ARBA" id="ARBA00022909"/>
    </source>
</evidence>
<evidence type="ECO:0000256" key="2">
    <source>
        <dbReference type="ARBA" id="ARBA00001946"/>
    </source>
</evidence>
<dbReference type="GO" id="GO:0005829">
    <property type="term" value="C:cytosol"/>
    <property type="evidence" value="ECO:0007669"/>
    <property type="project" value="TreeGrafter"/>
</dbReference>
<dbReference type="PANTHER" id="PTHR20941">
    <property type="entry name" value="FOLATE SYNTHESIS PROTEINS"/>
    <property type="match status" value="1"/>
</dbReference>
<dbReference type="OrthoDB" id="9811744at2"/>
<dbReference type="Pfam" id="PF00809">
    <property type="entry name" value="Pterin_bind"/>
    <property type="match status" value="1"/>
</dbReference>
<comment type="cofactor">
    <cofactor evidence="2 12">
        <name>Mg(2+)</name>
        <dbReference type="ChEBI" id="CHEBI:18420"/>
    </cofactor>
</comment>
<dbReference type="PROSITE" id="PS00793">
    <property type="entry name" value="DHPS_2"/>
    <property type="match status" value="1"/>
</dbReference>
<evidence type="ECO:0000313" key="15">
    <source>
        <dbReference type="Proteomes" id="UP000253977"/>
    </source>
</evidence>
<dbReference type="GO" id="GO:0046654">
    <property type="term" value="P:tetrahydrofolate biosynthetic process"/>
    <property type="evidence" value="ECO:0007669"/>
    <property type="project" value="UniProtKB-UniPathway"/>
</dbReference>
<dbReference type="Gene3D" id="3.20.20.20">
    <property type="entry name" value="Dihydropteroate synthase-like"/>
    <property type="match status" value="1"/>
</dbReference>
<evidence type="ECO:0000256" key="8">
    <source>
        <dbReference type="ARBA" id="ARBA00022723"/>
    </source>
</evidence>
<dbReference type="NCBIfam" id="TIGR01496">
    <property type="entry name" value="DHPS"/>
    <property type="match status" value="1"/>
</dbReference>
<dbReference type="PANTHER" id="PTHR20941:SF1">
    <property type="entry name" value="FOLIC ACID SYNTHESIS PROTEIN FOL1"/>
    <property type="match status" value="1"/>
</dbReference>
<evidence type="ECO:0000256" key="6">
    <source>
        <dbReference type="ARBA" id="ARBA00016919"/>
    </source>
</evidence>
<evidence type="ECO:0000256" key="7">
    <source>
        <dbReference type="ARBA" id="ARBA00022679"/>
    </source>
</evidence>
<dbReference type="EC" id="2.5.1.15" evidence="5 12"/>
<accession>A0A369TVW6</accession>
<dbReference type="InterPro" id="IPR011005">
    <property type="entry name" value="Dihydropteroate_synth-like_sf"/>
</dbReference>
<dbReference type="RefSeq" id="WP_114509854.1">
    <property type="nucleotide sequence ID" value="NZ_QPMK01000003.1"/>
</dbReference>
<proteinExistence type="inferred from homology"/>
<dbReference type="Proteomes" id="UP000253977">
    <property type="component" value="Unassembled WGS sequence"/>
</dbReference>
<dbReference type="PROSITE" id="PS00792">
    <property type="entry name" value="DHPS_1"/>
    <property type="match status" value="1"/>
</dbReference>
<dbReference type="GO" id="GO:0004156">
    <property type="term" value="F:dihydropteroate synthase activity"/>
    <property type="evidence" value="ECO:0007669"/>
    <property type="project" value="UniProtKB-EC"/>
</dbReference>
<evidence type="ECO:0000256" key="11">
    <source>
        <dbReference type="ARBA" id="ARBA00030193"/>
    </source>
</evidence>
<dbReference type="InterPro" id="IPR006390">
    <property type="entry name" value="DHP_synth_dom"/>
</dbReference>
<dbReference type="AlphaFoldDB" id="A0A369TVW6"/>
<sequence>MTAYFRPLVRSEPTRPGDALPVAGTRRWFSHALRLERGQPQRIVPISQMPPEARESISAPRAPICGLTLDRPRIMGILNVTPDSFSDGGLRSGAAQAIAFGRQMAEDGADLIDVGGESTRPGAETVPHQAEIARIEPVIRALHHDIDVPISIDTRKSAVAEAAVEAGARLVNDVSGFTYDKMLAHYCAREGLPVCVMHARGDPETMQDNPRYDDVLLDIYDFLAAQVAMLTRAGIRRENIVIDPGIGFGKTVAHNLALIRDIALFHAIGCPILLGASRKGFIGKLSNAPDASRRAPGSIAVALAAVAQGVQVLRVHDVAETRAALALWQAVETGETDGA</sequence>
<dbReference type="InterPro" id="IPR000489">
    <property type="entry name" value="Pterin-binding_dom"/>
</dbReference>
<feature type="domain" description="Pterin-binding" evidence="13">
    <location>
        <begin position="72"/>
        <end position="326"/>
    </location>
</feature>
<evidence type="ECO:0000256" key="12">
    <source>
        <dbReference type="RuleBase" id="RU361205"/>
    </source>
</evidence>
<evidence type="ECO:0000259" key="13">
    <source>
        <dbReference type="PROSITE" id="PS50972"/>
    </source>
</evidence>
<reference evidence="14 15" key="1">
    <citation type="submission" date="2018-07" db="EMBL/GenBank/DDBJ databases">
        <title>Thalassococcus profundi sp. nov., a marine bacterium isolated from deep seawater of Okinawa Trough.</title>
        <authorList>
            <person name="Yu M."/>
        </authorList>
    </citation>
    <scope>NUCLEOTIDE SEQUENCE [LARGE SCALE GENOMIC DNA]</scope>
    <source>
        <strain evidence="14 15">WRAS1</strain>
    </source>
</reference>
<evidence type="ECO:0000256" key="4">
    <source>
        <dbReference type="ARBA" id="ARBA00009503"/>
    </source>
</evidence>
<comment type="catalytic activity">
    <reaction evidence="1">
        <text>(7,8-dihydropterin-6-yl)methyl diphosphate + 4-aminobenzoate = 7,8-dihydropteroate + diphosphate</text>
        <dbReference type="Rhea" id="RHEA:19949"/>
        <dbReference type="ChEBI" id="CHEBI:17836"/>
        <dbReference type="ChEBI" id="CHEBI:17839"/>
        <dbReference type="ChEBI" id="CHEBI:33019"/>
        <dbReference type="ChEBI" id="CHEBI:72950"/>
        <dbReference type="EC" id="2.5.1.15"/>
    </reaction>
</comment>
<evidence type="ECO:0000256" key="1">
    <source>
        <dbReference type="ARBA" id="ARBA00000012"/>
    </source>
</evidence>
<keyword evidence="8 12" id="KW-0479">Metal-binding</keyword>
<dbReference type="GO" id="GO:0046656">
    <property type="term" value="P:folic acid biosynthetic process"/>
    <property type="evidence" value="ECO:0007669"/>
    <property type="project" value="UniProtKB-KW"/>
</dbReference>
<evidence type="ECO:0000256" key="3">
    <source>
        <dbReference type="ARBA" id="ARBA00004763"/>
    </source>
</evidence>
<keyword evidence="9 12" id="KW-0460">Magnesium</keyword>
<dbReference type="CDD" id="cd00739">
    <property type="entry name" value="DHPS"/>
    <property type="match status" value="1"/>
</dbReference>
<comment type="caution">
    <text evidence="14">The sequence shown here is derived from an EMBL/GenBank/DDBJ whole genome shotgun (WGS) entry which is preliminary data.</text>
</comment>
<organism evidence="14 15">
    <name type="scientific">Thalassococcus profundi</name>
    <dbReference type="NCBI Taxonomy" id="2282382"/>
    <lineage>
        <taxon>Bacteria</taxon>
        <taxon>Pseudomonadati</taxon>
        <taxon>Pseudomonadota</taxon>
        <taxon>Alphaproteobacteria</taxon>
        <taxon>Rhodobacterales</taxon>
        <taxon>Roseobacteraceae</taxon>
        <taxon>Thalassococcus</taxon>
    </lineage>
</organism>
<keyword evidence="10 12" id="KW-0289">Folate biosynthesis</keyword>
<name>A0A369TVW6_9RHOB</name>
<evidence type="ECO:0000256" key="5">
    <source>
        <dbReference type="ARBA" id="ARBA00012458"/>
    </source>
</evidence>
<dbReference type="FunFam" id="3.20.20.20:FF:000006">
    <property type="entry name" value="Dihydropteroate synthase"/>
    <property type="match status" value="1"/>
</dbReference>
<evidence type="ECO:0000313" key="14">
    <source>
        <dbReference type="EMBL" id="RDD67106.1"/>
    </source>
</evidence>
<evidence type="ECO:0000256" key="9">
    <source>
        <dbReference type="ARBA" id="ARBA00022842"/>
    </source>
</evidence>
<dbReference type="InterPro" id="IPR045031">
    <property type="entry name" value="DHP_synth-like"/>
</dbReference>
<keyword evidence="15" id="KW-1185">Reference proteome</keyword>
<keyword evidence="7 12" id="KW-0808">Transferase</keyword>
<dbReference type="SUPFAM" id="SSF51717">
    <property type="entry name" value="Dihydropteroate synthetase-like"/>
    <property type="match status" value="1"/>
</dbReference>
<dbReference type="EMBL" id="QPMK01000003">
    <property type="protein sequence ID" value="RDD67106.1"/>
    <property type="molecule type" value="Genomic_DNA"/>
</dbReference>
<dbReference type="GO" id="GO:0046872">
    <property type="term" value="F:metal ion binding"/>
    <property type="evidence" value="ECO:0007669"/>
    <property type="project" value="UniProtKB-KW"/>
</dbReference>
<comment type="function">
    <text evidence="12">Catalyzes the condensation of para-aminobenzoate (pABA) with 6-hydroxymethyl-7,8-dihydropterin diphosphate (DHPt-PP) to form 7,8-dihydropteroate (H2Pte), the immediate precursor of folate derivatives.</text>
</comment>
<protein>
    <recommendedName>
        <fullName evidence="6 12">Dihydropteroate synthase</fullName>
        <shortName evidence="12">DHPS</shortName>
        <ecNumber evidence="5 12">2.5.1.15</ecNumber>
    </recommendedName>
    <alternativeName>
        <fullName evidence="11 12">Dihydropteroate pyrophosphorylase</fullName>
    </alternativeName>
</protein>
<comment type="pathway">
    <text evidence="3 12">Cofactor biosynthesis; tetrahydrofolate biosynthesis; 7,8-dihydrofolate from 2-amino-4-hydroxy-6-hydroxymethyl-7,8-dihydropteridine diphosphate and 4-aminobenzoate: step 1/2.</text>
</comment>
<gene>
    <name evidence="14" type="primary">folP</name>
    <name evidence="14" type="ORF">DU478_05020</name>
</gene>